<sequence length="306" mass="34001">MVPAAPADTATAVTRVREIIFLGSGTSACIPVIPCITSDYEACKTCKLSLTPEGSKNRRRNTSLLVRIDHADGSERNIVIDCGKTFLESATEVFVKHKVKSIDAVLLTHGHADAMLGLDDLRQWTSSFDVTIPIYCDSETLEVVTRTFPYLADTSFATGSGVVTQLEFHAIDSSFAPFECHGIEFLPLRVEHGTHSDGSPFYFTGFRFDDVSYLSDVSRIPDETRPLIEGSRLLIIDALKWTSFSSHFGYWDALEEVRRFRPQRAIFTDISHYMVHSELELQAKKVLAEEGLVADPAYDGMVVPLL</sequence>
<dbReference type="InterPro" id="IPR036866">
    <property type="entry name" value="RibonucZ/Hydroxyglut_hydro"/>
</dbReference>
<reference evidence="2" key="1">
    <citation type="submission" date="2022-07" db="EMBL/GenBank/DDBJ databases">
        <title>Phylogenomic reconstructions and comparative analyses of Kickxellomycotina fungi.</title>
        <authorList>
            <person name="Reynolds N.K."/>
            <person name="Stajich J.E."/>
            <person name="Barry K."/>
            <person name="Grigoriev I.V."/>
            <person name="Crous P."/>
            <person name="Smith M.E."/>
        </authorList>
    </citation>
    <scope>NUCLEOTIDE SEQUENCE</scope>
    <source>
        <strain evidence="2">CBS 109367</strain>
    </source>
</reference>
<dbReference type="SMART" id="SM00849">
    <property type="entry name" value="Lactamase_B"/>
    <property type="match status" value="1"/>
</dbReference>
<dbReference type="OrthoDB" id="341300at2759"/>
<dbReference type="Pfam" id="PF12706">
    <property type="entry name" value="Lactamase_B_2"/>
    <property type="match status" value="1"/>
</dbReference>
<dbReference type="PANTHER" id="PTHR42663">
    <property type="entry name" value="HYDROLASE C777.06C-RELATED-RELATED"/>
    <property type="match status" value="1"/>
</dbReference>
<gene>
    <name evidence="2" type="ORF">IWW39_002848</name>
</gene>
<name>A0A9W8L354_9FUNG</name>
<evidence type="ECO:0000313" key="3">
    <source>
        <dbReference type="Proteomes" id="UP001151516"/>
    </source>
</evidence>
<dbReference type="AlphaFoldDB" id="A0A9W8L354"/>
<dbReference type="Proteomes" id="UP001151516">
    <property type="component" value="Unassembled WGS sequence"/>
</dbReference>
<evidence type="ECO:0000259" key="1">
    <source>
        <dbReference type="SMART" id="SM00849"/>
    </source>
</evidence>
<feature type="domain" description="Metallo-beta-lactamase" evidence="1">
    <location>
        <begin position="60"/>
        <end position="270"/>
    </location>
</feature>
<proteinExistence type="predicted"/>
<keyword evidence="3" id="KW-1185">Reference proteome</keyword>
<comment type="caution">
    <text evidence="2">The sequence shown here is derived from an EMBL/GenBank/DDBJ whole genome shotgun (WGS) entry which is preliminary data.</text>
</comment>
<organism evidence="2 3">
    <name type="scientific">Coemansia spiralis</name>
    <dbReference type="NCBI Taxonomy" id="417178"/>
    <lineage>
        <taxon>Eukaryota</taxon>
        <taxon>Fungi</taxon>
        <taxon>Fungi incertae sedis</taxon>
        <taxon>Zoopagomycota</taxon>
        <taxon>Kickxellomycotina</taxon>
        <taxon>Kickxellomycetes</taxon>
        <taxon>Kickxellales</taxon>
        <taxon>Kickxellaceae</taxon>
        <taxon>Coemansia</taxon>
    </lineage>
</organism>
<dbReference type="EMBL" id="JANBTX010000069">
    <property type="protein sequence ID" value="KAJ2687553.1"/>
    <property type="molecule type" value="Genomic_DNA"/>
</dbReference>
<dbReference type="Gene3D" id="3.60.15.10">
    <property type="entry name" value="Ribonuclease Z/Hydroxyacylglutathione hydrolase-like"/>
    <property type="match status" value="1"/>
</dbReference>
<dbReference type="CDD" id="cd16279">
    <property type="entry name" value="metallo-hydrolase-like_MBL-fold"/>
    <property type="match status" value="1"/>
</dbReference>
<dbReference type="InterPro" id="IPR001279">
    <property type="entry name" value="Metallo-B-lactamas"/>
</dbReference>
<dbReference type="PANTHER" id="PTHR42663:SF6">
    <property type="entry name" value="HYDROLASE C777.06C-RELATED"/>
    <property type="match status" value="1"/>
</dbReference>
<protein>
    <recommendedName>
        <fullName evidence="1">Metallo-beta-lactamase domain-containing protein</fullName>
    </recommendedName>
</protein>
<dbReference type="SUPFAM" id="SSF56281">
    <property type="entry name" value="Metallo-hydrolase/oxidoreductase"/>
    <property type="match status" value="1"/>
</dbReference>
<accession>A0A9W8L354</accession>
<evidence type="ECO:0000313" key="2">
    <source>
        <dbReference type="EMBL" id="KAJ2687553.1"/>
    </source>
</evidence>